<gene>
    <name evidence="11" type="ORF">QJS04_geneDACA011187</name>
</gene>
<keyword evidence="8" id="KW-0407">Ion channel</keyword>
<dbReference type="PANTHER" id="PTHR11003:SF291">
    <property type="entry name" value="IP11374P"/>
    <property type="match status" value="1"/>
</dbReference>
<feature type="transmembrane region" description="Helical" evidence="9">
    <location>
        <begin position="101"/>
        <end position="118"/>
    </location>
</feature>
<dbReference type="GO" id="GO:0022841">
    <property type="term" value="F:potassium ion leak channel activity"/>
    <property type="evidence" value="ECO:0007669"/>
    <property type="project" value="TreeGrafter"/>
</dbReference>
<dbReference type="PANTHER" id="PTHR11003">
    <property type="entry name" value="POTASSIUM CHANNEL, SUBFAMILY K"/>
    <property type="match status" value="1"/>
</dbReference>
<evidence type="ECO:0000313" key="12">
    <source>
        <dbReference type="Proteomes" id="UP001179952"/>
    </source>
</evidence>
<evidence type="ECO:0000256" key="5">
    <source>
        <dbReference type="ARBA" id="ARBA00022989"/>
    </source>
</evidence>
<protein>
    <recommendedName>
        <fullName evidence="10">Potassium channel domain-containing protein</fullName>
    </recommendedName>
</protein>
<evidence type="ECO:0000256" key="8">
    <source>
        <dbReference type="ARBA" id="ARBA00023303"/>
    </source>
</evidence>
<accession>A0AAV9ALY1</accession>
<organism evidence="11 12">
    <name type="scientific">Acorus gramineus</name>
    <name type="common">Dwarf sweet flag</name>
    <dbReference type="NCBI Taxonomy" id="55184"/>
    <lineage>
        <taxon>Eukaryota</taxon>
        <taxon>Viridiplantae</taxon>
        <taxon>Streptophyta</taxon>
        <taxon>Embryophyta</taxon>
        <taxon>Tracheophyta</taxon>
        <taxon>Spermatophyta</taxon>
        <taxon>Magnoliopsida</taxon>
        <taxon>Liliopsida</taxon>
        <taxon>Acoraceae</taxon>
        <taxon>Acorus</taxon>
    </lineage>
</organism>
<feature type="transmembrane region" description="Helical" evidence="9">
    <location>
        <begin position="77"/>
        <end position="94"/>
    </location>
</feature>
<evidence type="ECO:0000259" key="10">
    <source>
        <dbReference type="Pfam" id="PF07885"/>
    </source>
</evidence>
<comment type="caution">
    <text evidence="11">The sequence shown here is derived from an EMBL/GenBank/DDBJ whole genome shotgun (WGS) entry which is preliminary data.</text>
</comment>
<dbReference type="GO" id="GO:0030322">
    <property type="term" value="P:stabilization of membrane potential"/>
    <property type="evidence" value="ECO:0007669"/>
    <property type="project" value="TreeGrafter"/>
</dbReference>
<comment type="similarity">
    <text evidence="2">Belongs to the two pore domain potassium channel (TC 1.A.1.7) family.</text>
</comment>
<reference evidence="11" key="1">
    <citation type="journal article" date="2023" name="Nat. Commun.">
        <title>Diploid and tetraploid genomes of Acorus and the evolution of monocots.</title>
        <authorList>
            <person name="Ma L."/>
            <person name="Liu K.W."/>
            <person name="Li Z."/>
            <person name="Hsiao Y.Y."/>
            <person name="Qi Y."/>
            <person name="Fu T."/>
            <person name="Tang G.D."/>
            <person name="Zhang D."/>
            <person name="Sun W.H."/>
            <person name="Liu D.K."/>
            <person name="Li Y."/>
            <person name="Chen G.Z."/>
            <person name="Liu X.D."/>
            <person name="Liao X.Y."/>
            <person name="Jiang Y.T."/>
            <person name="Yu X."/>
            <person name="Hao Y."/>
            <person name="Huang J."/>
            <person name="Zhao X.W."/>
            <person name="Ke S."/>
            <person name="Chen Y.Y."/>
            <person name="Wu W.L."/>
            <person name="Hsu J.L."/>
            <person name="Lin Y.F."/>
            <person name="Huang M.D."/>
            <person name="Li C.Y."/>
            <person name="Huang L."/>
            <person name="Wang Z.W."/>
            <person name="Zhao X."/>
            <person name="Zhong W.Y."/>
            <person name="Peng D.H."/>
            <person name="Ahmad S."/>
            <person name="Lan S."/>
            <person name="Zhang J.S."/>
            <person name="Tsai W.C."/>
            <person name="Van de Peer Y."/>
            <person name="Liu Z.J."/>
        </authorList>
    </citation>
    <scope>NUCLEOTIDE SEQUENCE</scope>
    <source>
        <strain evidence="11">SCP</strain>
    </source>
</reference>
<keyword evidence="3" id="KW-0813">Transport</keyword>
<sequence length="157" mass="18003">MVAHISFSCPLNIFVSSQIEKFLRWAEWKIAGCFPSLAETGSQNIQRGWKMCIAGSVVFIVLASGFIGMLLLEERDWVDSIYFSFVGASTVGYGDITFHFIWGRLFACIWIFWGTTAFRHAVDSSVLDLLHSHLIHSYHLLFLYISFFHYGICYILQ</sequence>
<evidence type="ECO:0000256" key="4">
    <source>
        <dbReference type="ARBA" id="ARBA00022692"/>
    </source>
</evidence>
<evidence type="ECO:0000256" key="6">
    <source>
        <dbReference type="ARBA" id="ARBA00023065"/>
    </source>
</evidence>
<dbReference type="Gene3D" id="1.10.287.70">
    <property type="match status" value="1"/>
</dbReference>
<dbReference type="EMBL" id="JAUJYN010000008">
    <property type="protein sequence ID" value="KAK1264985.1"/>
    <property type="molecule type" value="Genomic_DNA"/>
</dbReference>
<feature type="transmembrane region" description="Helical" evidence="9">
    <location>
        <begin position="51"/>
        <end position="71"/>
    </location>
</feature>
<dbReference type="GO" id="GO:0005886">
    <property type="term" value="C:plasma membrane"/>
    <property type="evidence" value="ECO:0007669"/>
    <property type="project" value="TreeGrafter"/>
</dbReference>
<evidence type="ECO:0000313" key="11">
    <source>
        <dbReference type="EMBL" id="KAK1264985.1"/>
    </source>
</evidence>
<keyword evidence="6" id="KW-0406">Ion transport</keyword>
<dbReference type="InterPro" id="IPR003280">
    <property type="entry name" value="2pore_dom_K_chnl"/>
</dbReference>
<comment type="subcellular location">
    <subcellularLocation>
        <location evidence="1">Membrane</location>
        <topology evidence="1">Multi-pass membrane protein</topology>
    </subcellularLocation>
</comment>
<keyword evidence="5 9" id="KW-1133">Transmembrane helix</keyword>
<dbReference type="GO" id="GO:0015271">
    <property type="term" value="F:outward rectifier potassium channel activity"/>
    <property type="evidence" value="ECO:0007669"/>
    <property type="project" value="TreeGrafter"/>
</dbReference>
<keyword evidence="4 9" id="KW-0812">Transmembrane</keyword>
<feature type="transmembrane region" description="Helical" evidence="9">
    <location>
        <begin position="138"/>
        <end position="156"/>
    </location>
</feature>
<evidence type="ECO:0000256" key="9">
    <source>
        <dbReference type="SAM" id="Phobius"/>
    </source>
</evidence>
<evidence type="ECO:0000256" key="1">
    <source>
        <dbReference type="ARBA" id="ARBA00004141"/>
    </source>
</evidence>
<reference evidence="11" key="2">
    <citation type="submission" date="2023-06" db="EMBL/GenBank/DDBJ databases">
        <authorList>
            <person name="Ma L."/>
            <person name="Liu K.-W."/>
            <person name="Li Z."/>
            <person name="Hsiao Y.-Y."/>
            <person name="Qi Y."/>
            <person name="Fu T."/>
            <person name="Tang G."/>
            <person name="Zhang D."/>
            <person name="Sun W.-H."/>
            <person name="Liu D.-K."/>
            <person name="Li Y."/>
            <person name="Chen G.-Z."/>
            <person name="Liu X.-D."/>
            <person name="Liao X.-Y."/>
            <person name="Jiang Y.-T."/>
            <person name="Yu X."/>
            <person name="Hao Y."/>
            <person name="Huang J."/>
            <person name="Zhao X.-W."/>
            <person name="Ke S."/>
            <person name="Chen Y.-Y."/>
            <person name="Wu W.-L."/>
            <person name="Hsu J.-L."/>
            <person name="Lin Y.-F."/>
            <person name="Huang M.-D."/>
            <person name="Li C.-Y."/>
            <person name="Huang L."/>
            <person name="Wang Z.-W."/>
            <person name="Zhao X."/>
            <person name="Zhong W.-Y."/>
            <person name="Peng D.-H."/>
            <person name="Ahmad S."/>
            <person name="Lan S."/>
            <person name="Zhang J.-S."/>
            <person name="Tsai W.-C."/>
            <person name="Van De Peer Y."/>
            <person name="Liu Z.-J."/>
        </authorList>
    </citation>
    <scope>NUCLEOTIDE SEQUENCE</scope>
    <source>
        <strain evidence="11">SCP</strain>
        <tissue evidence="11">Leaves</tissue>
    </source>
</reference>
<name>A0AAV9ALY1_ACOGR</name>
<evidence type="ECO:0000256" key="3">
    <source>
        <dbReference type="ARBA" id="ARBA00022448"/>
    </source>
</evidence>
<evidence type="ECO:0000256" key="2">
    <source>
        <dbReference type="ARBA" id="ARBA00010159"/>
    </source>
</evidence>
<proteinExistence type="inferred from homology"/>
<dbReference type="AlphaFoldDB" id="A0AAV9ALY1"/>
<keyword evidence="7 9" id="KW-0472">Membrane</keyword>
<evidence type="ECO:0000256" key="7">
    <source>
        <dbReference type="ARBA" id="ARBA00023136"/>
    </source>
</evidence>
<dbReference type="Proteomes" id="UP001179952">
    <property type="component" value="Unassembled WGS sequence"/>
</dbReference>
<feature type="domain" description="Potassium channel" evidence="10">
    <location>
        <begin position="57"/>
        <end position="118"/>
    </location>
</feature>
<dbReference type="SUPFAM" id="SSF81324">
    <property type="entry name" value="Voltage-gated potassium channels"/>
    <property type="match status" value="1"/>
</dbReference>
<dbReference type="GO" id="GO:0005774">
    <property type="term" value="C:vacuolar membrane"/>
    <property type="evidence" value="ECO:0007669"/>
    <property type="project" value="UniProtKB-ARBA"/>
</dbReference>
<dbReference type="InterPro" id="IPR013099">
    <property type="entry name" value="K_chnl_dom"/>
</dbReference>
<dbReference type="Pfam" id="PF07885">
    <property type="entry name" value="Ion_trans_2"/>
    <property type="match status" value="1"/>
</dbReference>
<keyword evidence="12" id="KW-1185">Reference proteome</keyword>